<dbReference type="Proteomes" id="UP000467006">
    <property type="component" value="Chromosome"/>
</dbReference>
<protein>
    <submittedName>
        <fullName evidence="1">Uncharacterized protein</fullName>
    </submittedName>
</protein>
<proteinExistence type="predicted"/>
<sequence>MGVVMGLSLTSDEVVWVIITDEEHPAVVDHDARQVTDGGADVVVASARSAHVVATSDGLAIDTVRITGRDGVPADLVVRLRALGFRHVEVVDFDEALAAGQRCAPQLQAAAGAAVSRPDAATPPVPAPRRRGVMAALVGTAAAAVLSVLFLTTGSVPAQSAHAAPAVPAGPAAVESGWRIVPVVSPSTATQTRKFVTAAPPRTSAPVYYSASAPKTAAPAAGATATPALQNSAVTGEQHLTGTALPAGPQPVPASDSGTVMTDLSNLFTALP</sequence>
<evidence type="ECO:0000313" key="1">
    <source>
        <dbReference type="EMBL" id="BBX16500.1"/>
    </source>
</evidence>
<dbReference type="RefSeq" id="WP_098004969.1">
    <property type="nucleotide sequence ID" value="NZ_AP022563.1"/>
</dbReference>
<dbReference type="EMBL" id="AP022563">
    <property type="protein sequence ID" value="BBX16500.1"/>
    <property type="molecule type" value="Genomic_DNA"/>
</dbReference>
<dbReference type="KEGG" id="mdu:MDUV_13600"/>
<accession>A0A7I7JXB6</accession>
<organism evidence="1 2">
    <name type="scientific">Mycolicibacterium duvalii</name>
    <dbReference type="NCBI Taxonomy" id="39688"/>
    <lineage>
        <taxon>Bacteria</taxon>
        <taxon>Bacillati</taxon>
        <taxon>Actinomycetota</taxon>
        <taxon>Actinomycetes</taxon>
        <taxon>Mycobacteriales</taxon>
        <taxon>Mycobacteriaceae</taxon>
        <taxon>Mycolicibacterium</taxon>
    </lineage>
</organism>
<dbReference type="OrthoDB" id="4750676at2"/>
<gene>
    <name evidence="1" type="ORF">MDUV_13600</name>
</gene>
<reference evidence="1 2" key="1">
    <citation type="journal article" date="2019" name="Emerg. Microbes Infect.">
        <title>Comprehensive subspecies identification of 175 nontuberculous mycobacteria species based on 7547 genomic profiles.</title>
        <authorList>
            <person name="Matsumoto Y."/>
            <person name="Kinjo T."/>
            <person name="Motooka D."/>
            <person name="Nabeya D."/>
            <person name="Jung N."/>
            <person name="Uechi K."/>
            <person name="Horii T."/>
            <person name="Iida T."/>
            <person name="Fujita J."/>
            <person name="Nakamura S."/>
        </authorList>
    </citation>
    <scope>NUCLEOTIDE SEQUENCE [LARGE SCALE GENOMIC DNA]</scope>
    <source>
        <strain evidence="1 2">JCM 6396</strain>
    </source>
</reference>
<evidence type="ECO:0000313" key="2">
    <source>
        <dbReference type="Proteomes" id="UP000467006"/>
    </source>
</evidence>
<keyword evidence="2" id="KW-1185">Reference proteome</keyword>
<dbReference type="AlphaFoldDB" id="A0A7I7JXB6"/>
<name>A0A7I7JXB6_9MYCO</name>